<protein>
    <recommendedName>
        <fullName evidence="4">DAC domain-containing protein</fullName>
    </recommendedName>
</protein>
<feature type="transmembrane region" description="Helical" evidence="1">
    <location>
        <begin position="71"/>
        <end position="87"/>
    </location>
</feature>
<dbReference type="Proteomes" id="UP000254834">
    <property type="component" value="Chromosome"/>
</dbReference>
<evidence type="ECO:0000313" key="3">
    <source>
        <dbReference type="Proteomes" id="UP000254834"/>
    </source>
</evidence>
<keyword evidence="1" id="KW-1133">Transmembrane helix</keyword>
<feature type="transmembrane region" description="Helical" evidence="1">
    <location>
        <begin position="15"/>
        <end position="36"/>
    </location>
</feature>
<dbReference type="EMBL" id="CP025544">
    <property type="protein sequence ID" value="AXK60493.1"/>
    <property type="molecule type" value="Genomic_DNA"/>
</dbReference>
<keyword evidence="1" id="KW-0472">Membrane</keyword>
<dbReference type="KEGG" id="cdes:C0J27_01880"/>
<evidence type="ECO:0000313" key="2">
    <source>
        <dbReference type="EMBL" id="AXK60493.1"/>
    </source>
</evidence>
<accession>A0A345ZB26</accession>
<gene>
    <name evidence="2" type="ORF">C0J27_01880</name>
</gene>
<evidence type="ECO:0000256" key="1">
    <source>
        <dbReference type="SAM" id="Phobius"/>
    </source>
</evidence>
<keyword evidence="1" id="KW-0812">Transmembrane</keyword>
<reference evidence="2 3" key="1">
    <citation type="submission" date="2017-12" db="EMBL/GenBank/DDBJ databases">
        <title>Chromulinavorax destructans is a abundant pathogen of dominant heterotrophic picoflagllates.</title>
        <authorList>
            <person name="Deeg C.M."/>
            <person name="Zimmer M."/>
            <person name="Suttle C.A."/>
        </authorList>
    </citation>
    <scope>NUCLEOTIDE SEQUENCE [LARGE SCALE GENOMIC DNA]</scope>
    <source>
        <strain evidence="2 3">SeV1</strain>
    </source>
</reference>
<sequence>MISLESIVHFANNYLQIYSLVDIVEITFFIIATFKISSWLNKDYTKPLLLYFYSYFAILFCSFFFQLTTVYHLMLVTAPIYFVLLVVHHQKNLQKNFILSKNKPLTPAKVIHKEWLETLIRSCLIASHHKKNVTCVIEQSDSLESLINKPFTIDIPIQKHIIDMLLESISYNDTKLILVDRHGTIMSINASWSDLVINECIFNQVSEQQLPKEYAKIITAKTDAILIHINSEIQHNFIGHQGRIVENMTVDQALKLMKNLLHKKDTETSLLKGINLDQSKSASFSSFYKD</sequence>
<dbReference type="InterPro" id="IPR036888">
    <property type="entry name" value="DNA_integrity_DisA_N_sf"/>
</dbReference>
<evidence type="ECO:0008006" key="4">
    <source>
        <dbReference type="Google" id="ProtNLM"/>
    </source>
</evidence>
<dbReference type="RefSeq" id="WP_115585508.1">
    <property type="nucleotide sequence ID" value="NZ_CP025544.1"/>
</dbReference>
<feature type="transmembrane region" description="Helical" evidence="1">
    <location>
        <begin position="48"/>
        <end position="65"/>
    </location>
</feature>
<name>A0A345ZB26_9BACT</name>
<organism evidence="2 3">
    <name type="scientific">Candidatus Chromulinivorax destructor</name>
    <dbReference type="NCBI Taxonomy" id="2066483"/>
    <lineage>
        <taxon>Bacteria</taxon>
        <taxon>Candidatus Babelota</taxon>
        <taxon>Candidatus Babeliae</taxon>
        <taxon>Candidatus Babeliales</taxon>
        <taxon>Candidatus Chromulinivoraceae</taxon>
        <taxon>Candidatus Chromulinivorax</taxon>
    </lineage>
</organism>
<keyword evidence="3" id="KW-1185">Reference proteome</keyword>
<proteinExistence type="predicted"/>
<dbReference type="AlphaFoldDB" id="A0A345ZB26"/>
<dbReference type="SUPFAM" id="SSF143597">
    <property type="entry name" value="YojJ-like"/>
    <property type="match status" value="1"/>
</dbReference>